<dbReference type="STRING" id="1283841.A0A084QTJ9"/>
<dbReference type="OMA" id="DQKDRKF"/>
<dbReference type="Gene3D" id="1.25.40.20">
    <property type="entry name" value="Ankyrin repeat-containing domain"/>
    <property type="match status" value="2"/>
</dbReference>
<dbReference type="InParanoid" id="A0A084QTJ9"/>
<dbReference type="SMART" id="SM00248">
    <property type="entry name" value="ANK"/>
    <property type="match status" value="6"/>
</dbReference>
<keyword evidence="2 3" id="KW-0040">ANK repeat</keyword>
<dbReference type="InterPro" id="IPR036770">
    <property type="entry name" value="Ankyrin_rpt-contain_sf"/>
</dbReference>
<dbReference type="PANTHER" id="PTHR24198:SF165">
    <property type="entry name" value="ANKYRIN REPEAT-CONTAINING PROTEIN-RELATED"/>
    <property type="match status" value="1"/>
</dbReference>
<dbReference type="Proteomes" id="UP000028524">
    <property type="component" value="Unassembled WGS sequence"/>
</dbReference>
<organism evidence="5 6">
    <name type="scientific">Stachybotrys chlorohalonatus (strain IBT 40285)</name>
    <dbReference type="NCBI Taxonomy" id="1283841"/>
    <lineage>
        <taxon>Eukaryota</taxon>
        <taxon>Fungi</taxon>
        <taxon>Dikarya</taxon>
        <taxon>Ascomycota</taxon>
        <taxon>Pezizomycotina</taxon>
        <taxon>Sordariomycetes</taxon>
        <taxon>Hypocreomycetidae</taxon>
        <taxon>Hypocreales</taxon>
        <taxon>Stachybotryaceae</taxon>
        <taxon>Stachybotrys</taxon>
    </lineage>
</organism>
<dbReference type="PANTHER" id="PTHR24198">
    <property type="entry name" value="ANKYRIN REPEAT AND PROTEIN KINASE DOMAIN-CONTAINING PROTEIN"/>
    <property type="match status" value="1"/>
</dbReference>
<dbReference type="InterPro" id="IPR002110">
    <property type="entry name" value="Ankyrin_rpt"/>
</dbReference>
<dbReference type="OrthoDB" id="7464126at2759"/>
<dbReference type="PRINTS" id="PR01415">
    <property type="entry name" value="ANKYRIN"/>
</dbReference>
<dbReference type="PROSITE" id="PS50297">
    <property type="entry name" value="ANK_REP_REGION"/>
    <property type="match status" value="1"/>
</dbReference>
<sequence>MDPISIIGLSASIVQLVGAAKHVVELIKLFKDAEKDLAELAHDLGVFSEALVSFDRVLRSKHTIHRISPSVLQDMLLHSKELVNELETAIRRIASFSLSAVRRATWIHHKSSISKLHAKIQEKNNMLHTFLSITHAETFIAVASLFPNFILSQRTDTAATSTVEVITDDQNQGTSSLEIPNMAMRPRKNSSSSNTIYSASDTTSLTEHFSIFSTANSIETSTSWESSSSGHDVLLDSLEPDKPVAARVQLSVPSKRQVVFPDMFVLRNSCRYNCRCRCHKEPAMKPKRRFMGSGPKARKPRCNDSVCIGNETPEDISQEHSRSFRQVLSDVMSAKSIEVRFCVKTFRMIPEGSDQHLMAGHCYIQLEIAEYLLKLGVETETADVGTRTPADFAAFKALGKNATENDKKVVEIFGERDDVLADFEFTPIHIATLDLHSHVDHERPSLEELIQLNDEANNAPTITNWAQWKQKYRGRSPLFGAILEYFRASAFELGKGTKVIHNLIDRKDKKYDWTPLHWAAFSGRVKEMHILMNYGADPTLLSNLGGNIIHAAVESKFDDGLVAALKIWEQCPNQMNINRVNFWGETAVHVASCLSASCVKLLLDAGADPNVQEENGQVALHFAGLSAQNAERVKIVSVLCNTQDTTHINLRDSDGRPPLFEFLDDAECVEILVRRGARVDMTDDTGKNAFHHACIQGNDAALRVFSTLSDCPSAAVARNNNGNTPLIEALSNSNICCSLTMLELQDVGPLIGKDGWAPIHYAAKIGDPDLLLQVCQHARFQKSAKTLDGKRASVVAMEAGTWDGRIKELIREHDYMDMGD</sequence>
<evidence type="ECO:0000313" key="5">
    <source>
        <dbReference type="EMBL" id="KFA67284.1"/>
    </source>
</evidence>
<evidence type="ECO:0000256" key="4">
    <source>
        <dbReference type="SAM" id="MobiDB-lite"/>
    </source>
</evidence>
<evidence type="ECO:0000256" key="1">
    <source>
        <dbReference type="ARBA" id="ARBA00022737"/>
    </source>
</evidence>
<feature type="compositionally biased region" description="Polar residues" evidence="4">
    <location>
        <begin position="169"/>
        <end position="178"/>
    </location>
</feature>
<keyword evidence="1" id="KW-0677">Repeat</keyword>
<evidence type="ECO:0000256" key="2">
    <source>
        <dbReference type="ARBA" id="ARBA00023043"/>
    </source>
</evidence>
<evidence type="ECO:0000313" key="6">
    <source>
        <dbReference type="Proteomes" id="UP000028524"/>
    </source>
</evidence>
<protein>
    <submittedName>
        <fullName evidence="5">Uncharacterized protein</fullName>
    </submittedName>
</protein>
<dbReference type="Pfam" id="PF13606">
    <property type="entry name" value="Ank_3"/>
    <property type="match status" value="1"/>
</dbReference>
<proteinExistence type="predicted"/>
<keyword evidence="6" id="KW-1185">Reference proteome</keyword>
<feature type="region of interest" description="Disordered" evidence="4">
    <location>
        <begin position="169"/>
        <end position="196"/>
    </location>
</feature>
<feature type="repeat" description="ANK" evidence="3">
    <location>
        <begin position="511"/>
        <end position="543"/>
    </location>
</feature>
<dbReference type="AlphaFoldDB" id="A0A084QTJ9"/>
<reference evidence="5 6" key="1">
    <citation type="journal article" date="2014" name="BMC Genomics">
        <title>Comparative genome sequencing reveals chemotype-specific gene clusters in the toxigenic black mold Stachybotrys.</title>
        <authorList>
            <person name="Semeiks J."/>
            <person name="Borek D."/>
            <person name="Otwinowski Z."/>
            <person name="Grishin N.V."/>
        </authorList>
    </citation>
    <scope>NUCLEOTIDE SEQUENCE [LARGE SCALE GENOMIC DNA]</scope>
    <source>
        <strain evidence="5 6">IBT 40285</strain>
    </source>
</reference>
<gene>
    <name evidence="5" type="ORF">S40285_08838</name>
</gene>
<dbReference type="SUPFAM" id="SSF48403">
    <property type="entry name" value="Ankyrin repeat"/>
    <property type="match status" value="2"/>
</dbReference>
<evidence type="ECO:0000256" key="3">
    <source>
        <dbReference type="PROSITE-ProRule" id="PRU00023"/>
    </source>
</evidence>
<dbReference type="HOGENOM" id="CLU_355992_0_0_1"/>
<dbReference type="PROSITE" id="PS50088">
    <property type="entry name" value="ANK_REPEAT"/>
    <property type="match status" value="1"/>
</dbReference>
<name>A0A084QTJ9_STAC4</name>
<dbReference type="EMBL" id="KL660211">
    <property type="protein sequence ID" value="KFA67284.1"/>
    <property type="molecule type" value="Genomic_DNA"/>
</dbReference>
<accession>A0A084QTJ9</accession>
<dbReference type="Pfam" id="PF12796">
    <property type="entry name" value="Ank_2"/>
    <property type="match status" value="2"/>
</dbReference>